<organism evidence="3 4">
    <name type="scientific">Parasitella parasitica</name>
    <dbReference type="NCBI Taxonomy" id="35722"/>
    <lineage>
        <taxon>Eukaryota</taxon>
        <taxon>Fungi</taxon>
        <taxon>Fungi incertae sedis</taxon>
        <taxon>Mucoromycota</taxon>
        <taxon>Mucoromycotina</taxon>
        <taxon>Mucoromycetes</taxon>
        <taxon>Mucorales</taxon>
        <taxon>Mucorineae</taxon>
        <taxon>Mucoraceae</taxon>
        <taxon>Parasitella</taxon>
    </lineage>
</organism>
<feature type="region of interest" description="Disordered" evidence="1">
    <location>
        <begin position="264"/>
        <end position="300"/>
    </location>
</feature>
<dbReference type="AlphaFoldDB" id="A0A0B7NPF7"/>
<accession>A0A0B7NPF7</accession>
<keyword evidence="2" id="KW-0812">Transmembrane</keyword>
<name>A0A0B7NPF7_9FUNG</name>
<sequence>MDAQETLLGLPTTLVVNSTTGTNGFYTDSVRRPDEAVANSPENVGLIVGCALGTLMFIFLIVAAYITVKLRQKKGQESRIDVEEDIHDWKSTEPKYLHSKVSHEYVQQNNGNITDALSTLDPHSAFSRAVKKASEIPDSPTLTKKNGTPPCFLFAISIVRDYPWYPLIEERILFSNNHLFQEKQELTCEEHRRNGYSSFATAIISIIVYWYRKQLTYQKQRLSTSKDSTALDDDELHINPRKRLYIATTDNNATLMMKRSVSTSADLSHQKRQMFTPPSSPLSLSSPTYSDSTSRSASPLGSWSARLLDGVITNIRGKKKLTISMKNTILWNPSKDVNNPNHAFYENTVSLLFKLAQVYDIYVIIHMNSNEERHQIHQLFVNANLLNPLVIDESKFLWCSSEQGKLHMINHISPSIHVEGGWENDNGSNIIYNLRVEHMIWIGHQQKSVPSDINRSNIETADQILCTSIAKQVGFC</sequence>
<evidence type="ECO:0000313" key="4">
    <source>
        <dbReference type="Proteomes" id="UP000054107"/>
    </source>
</evidence>
<proteinExistence type="predicted"/>
<evidence type="ECO:0000256" key="1">
    <source>
        <dbReference type="SAM" id="MobiDB-lite"/>
    </source>
</evidence>
<keyword evidence="2" id="KW-0472">Membrane</keyword>
<feature type="transmembrane region" description="Helical" evidence="2">
    <location>
        <begin position="194"/>
        <end position="211"/>
    </location>
</feature>
<dbReference type="InterPro" id="IPR037485">
    <property type="entry name" value="PEX22"/>
</dbReference>
<reference evidence="3 4" key="1">
    <citation type="submission" date="2014-09" db="EMBL/GenBank/DDBJ databases">
        <authorList>
            <person name="Ellenberger Sabrina"/>
        </authorList>
    </citation>
    <scope>NUCLEOTIDE SEQUENCE [LARGE SCALE GENOMIC DNA]</scope>
    <source>
        <strain evidence="3 4">CBS 412.66</strain>
    </source>
</reference>
<dbReference type="GO" id="GO:0007031">
    <property type="term" value="P:peroxisome organization"/>
    <property type="evidence" value="ECO:0007669"/>
    <property type="project" value="InterPro"/>
</dbReference>
<dbReference type="PANTHER" id="PTHR34126">
    <property type="entry name" value="PEROXISOME BIOGENESIS PROTEIN 22"/>
    <property type="match status" value="1"/>
</dbReference>
<keyword evidence="4" id="KW-1185">Reference proteome</keyword>
<keyword evidence="2" id="KW-1133">Transmembrane helix</keyword>
<evidence type="ECO:0000313" key="3">
    <source>
        <dbReference type="EMBL" id="CEP16834.1"/>
    </source>
</evidence>
<dbReference type="OrthoDB" id="77656at2759"/>
<dbReference type="Proteomes" id="UP000054107">
    <property type="component" value="Unassembled WGS sequence"/>
</dbReference>
<evidence type="ECO:0000256" key="2">
    <source>
        <dbReference type="SAM" id="Phobius"/>
    </source>
</evidence>
<dbReference type="EMBL" id="LN733372">
    <property type="protein sequence ID" value="CEP16834.1"/>
    <property type="molecule type" value="Genomic_DNA"/>
</dbReference>
<protein>
    <submittedName>
        <fullName evidence="3">Uncharacterized protein</fullName>
    </submittedName>
</protein>
<feature type="compositionally biased region" description="Low complexity" evidence="1">
    <location>
        <begin position="281"/>
        <end position="299"/>
    </location>
</feature>
<gene>
    <name evidence="3" type="primary">PARPA_11113.1 scaffold 42800</name>
</gene>
<feature type="transmembrane region" description="Helical" evidence="2">
    <location>
        <begin position="44"/>
        <end position="68"/>
    </location>
</feature>
<dbReference type="PANTHER" id="PTHR34126:SF1">
    <property type="entry name" value="PEROXISOME BIOGENESIS PROTEIN 22"/>
    <property type="match status" value="1"/>
</dbReference>